<dbReference type="GO" id="GO:0005759">
    <property type="term" value="C:mitochondrial matrix"/>
    <property type="evidence" value="ECO:0007669"/>
    <property type="project" value="UniProtKB-SubCell"/>
</dbReference>
<dbReference type="GO" id="GO:0006515">
    <property type="term" value="P:protein quality control for misfolded or incompletely synthesized proteins"/>
    <property type="evidence" value="ECO:0007669"/>
    <property type="project" value="UniProtKB-UniRule"/>
</dbReference>
<evidence type="ECO:0000256" key="7">
    <source>
        <dbReference type="ARBA" id="ARBA00022946"/>
    </source>
</evidence>
<evidence type="ECO:0000256" key="9">
    <source>
        <dbReference type="ARBA" id="ARBA00023128"/>
    </source>
</evidence>
<dbReference type="GO" id="GO:0007005">
    <property type="term" value="P:mitochondrion organization"/>
    <property type="evidence" value="ECO:0007669"/>
    <property type="project" value="TreeGrafter"/>
</dbReference>
<dbReference type="AlphaFoldDB" id="A0A8K0EGY8"/>
<dbReference type="InterPro" id="IPR054594">
    <property type="entry name" value="Lon_lid"/>
</dbReference>
<accession>A0A8K0EGY8</accession>
<gene>
    <name evidence="20" type="primary">LONP1</name>
    <name evidence="20" type="ORF">BLAG_LOCUS12776</name>
</gene>
<feature type="binding site" evidence="11 14">
    <location>
        <begin position="571"/>
        <end position="578"/>
    </location>
    <ligand>
        <name>ATP</name>
        <dbReference type="ChEBI" id="CHEBI:30616"/>
    </ligand>
</feature>
<evidence type="ECO:0000256" key="2">
    <source>
        <dbReference type="ARBA" id="ARBA00022670"/>
    </source>
</evidence>
<dbReference type="NCBIfam" id="TIGR00763">
    <property type="entry name" value="lon"/>
    <property type="match status" value="1"/>
</dbReference>
<feature type="domain" description="Lon N-terminal" evidence="19">
    <location>
        <begin position="170"/>
        <end position="418"/>
    </location>
</feature>
<feature type="compositionally biased region" description="Gly residues" evidence="17">
    <location>
        <begin position="132"/>
        <end position="142"/>
    </location>
</feature>
<evidence type="ECO:0000256" key="6">
    <source>
        <dbReference type="ARBA" id="ARBA00022840"/>
    </source>
</evidence>
<feature type="domain" description="Lon proteolytic" evidence="18">
    <location>
        <begin position="807"/>
        <end position="950"/>
    </location>
</feature>
<dbReference type="Pfam" id="PF05362">
    <property type="entry name" value="Lon_C"/>
    <property type="match status" value="1"/>
</dbReference>
<feature type="region of interest" description="Disordered" evidence="17">
    <location>
        <begin position="274"/>
        <end position="315"/>
    </location>
</feature>
<dbReference type="GO" id="GO:0051131">
    <property type="term" value="P:chaperone-mediated protein complex assembly"/>
    <property type="evidence" value="ECO:0007669"/>
    <property type="project" value="UniProtKB-UniRule"/>
</dbReference>
<keyword evidence="2 11" id="KW-0645">Protease</keyword>
<dbReference type="SMART" id="SM00464">
    <property type="entry name" value="LON"/>
    <property type="match status" value="1"/>
</dbReference>
<keyword evidence="3 11" id="KW-0547">Nucleotide-binding</keyword>
<dbReference type="FunFam" id="1.20.5.5270:FF:000001">
    <property type="entry name" value="Lon protease homolog, mitochondrial"/>
    <property type="match status" value="1"/>
</dbReference>
<dbReference type="GO" id="GO:0004252">
    <property type="term" value="F:serine-type endopeptidase activity"/>
    <property type="evidence" value="ECO:0007669"/>
    <property type="project" value="UniProtKB-UniRule"/>
</dbReference>
<dbReference type="InterPro" id="IPR003959">
    <property type="entry name" value="ATPase_AAA_core"/>
</dbReference>
<dbReference type="GO" id="GO:0034599">
    <property type="term" value="P:cellular response to oxidative stress"/>
    <property type="evidence" value="ECO:0007669"/>
    <property type="project" value="UniProtKB-UniRule"/>
</dbReference>
<comment type="similarity">
    <text evidence="11 12 15 16">Belongs to the peptidase S16 family.</text>
</comment>
<dbReference type="Gene3D" id="1.10.8.60">
    <property type="match status" value="1"/>
</dbReference>
<dbReference type="GO" id="GO:0004176">
    <property type="term" value="F:ATP-dependent peptidase activity"/>
    <property type="evidence" value="ECO:0007669"/>
    <property type="project" value="UniProtKB-UniRule"/>
</dbReference>
<keyword evidence="5 11" id="KW-0720">Serine protease</keyword>
<dbReference type="GO" id="GO:0003697">
    <property type="term" value="F:single-stranded DNA binding"/>
    <property type="evidence" value="ECO:0007669"/>
    <property type="project" value="TreeGrafter"/>
</dbReference>
<dbReference type="GO" id="GO:0005524">
    <property type="term" value="F:ATP binding"/>
    <property type="evidence" value="ECO:0007669"/>
    <property type="project" value="UniProtKB-UniRule"/>
</dbReference>
<dbReference type="Pfam" id="PF00004">
    <property type="entry name" value="AAA"/>
    <property type="match status" value="1"/>
</dbReference>
<dbReference type="InterPro" id="IPR008269">
    <property type="entry name" value="Lon_proteolytic"/>
</dbReference>
<dbReference type="EMBL" id="OV696687">
    <property type="protein sequence ID" value="CAH1252788.1"/>
    <property type="molecule type" value="Genomic_DNA"/>
</dbReference>
<dbReference type="FunFam" id="1.10.8.60:FF:000043">
    <property type="entry name" value="Lon protease homolog, mitochondrial"/>
    <property type="match status" value="1"/>
</dbReference>
<evidence type="ECO:0000256" key="13">
    <source>
        <dbReference type="PIRSR" id="PIRSR001174-1"/>
    </source>
</evidence>
<dbReference type="SUPFAM" id="SSF88697">
    <property type="entry name" value="PUA domain-like"/>
    <property type="match status" value="1"/>
</dbReference>
<keyword evidence="8 11" id="KW-0238">DNA-binding</keyword>
<dbReference type="Pfam" id="PF22667">
    <property type="entry name" value="Lon_lid"/>
    <property type="match status" value="1"/>
</dbReference>
<keyword evidence="9 11" id="KW-0496">Mitochondrion</keyword>
<dbReference type="Pfam" id="PF02190">
    <property type="entry name" value="LON_substr_bdg"/>
    <property type="match status" value="1"/>
</dbReference>
<evidence type="ECO:0000256" key="12">
    <source>
        <dbReference type="PIRNR" id="PIRNR001174"/>
    </source>
</evidence>
<evidence type="ECO:0000256" key="15">
    <source>
        <dbReference type="PROSITE-ProRule" id="PRU01122"/>
    </source>
</evidence>
<feature type="active site" evidence="11 13">
    <location>
        <position position="900"/>
    </location>
</feature>
<evidence type="ECO:0000256" key="14">
    <source>
        <dbReference type="PIRSR" id="PIRSR001174-2"/>
    </source>
</evidence>
<evidence type="ECO:0000256" key="8">
    <source>
        <dbReference type="ARBA" id="ARBA00023125"/>
    </source>
</evidence>
<dbReference type="FunFam" id="3.40.50.300:FF:000021">
    <property type="entry name" value="Lon protease homolog"/>
    <property type="match status" value="1"/>
</dbReference>
<proteinExistence type="inferred from homology"/>
<dbReference type="InterPro" id="IPR003593">
    <property type="entry name" value="AAA+_ATPase"/>
</dbReference>
<evidence type="ECO:0000256" key="17">
    <source>
        <dbReference type="SAM" id="MobiDB-lite"/>
    </source>
</evidence>
<name>A0A8K0EGY8_BRALA</name>
<dbReference type="InterPro" id="IPR027065">
    <property type="entry name" value="Lon_Prtase"/>
</dbReference>
<feature type="compositionally biased region" description="Polar residues" evidence="17">
    <location>
        <begin position="287"/>
        <end position="299"/>
    </location>
</feature>
<dbReference type="InterPro" id="IPR008268">
    <property type="entry name" value="Peptidase_S16_AS"/>
</dbReference>
<dbReference type="PANTHER" id="PTHR43718">
    <property type="entry name" value="LON PROTEASE"/>
    <property type="match status" value="1"/>
</dbReference>
<feature type="compositionally biased region" description="Low complexity" evidence="17">
    <location>
        <begin position="113"/>
        <end position="122"/>
    </location>
</feature>
<dbReference type="GO" id="GO:0016887">
    <property type="term" value="F:ATP hydrolysis activity"/>
    <property type="evidence" value="ECO:0007669"/>
    <property type="project" value="UniProtKB-UniRule"/>
</dbReference>
<protein>
    <recommendedName>
        <fullName evidence="11">Lon protease homolog, mitochondrial</fullName>
        <ecNumber evidence="11">3.4.21.53</ecNumber>
    </recommendedName>
</protein>
<dbReference type="PROSITE" id="PS01046">
    <property type="entry name" value="LON_SER"/>
    <property type="match status" value="1"/>
</dbReference>
<dbReference type="PROSITE" id="PS51786">
    <property type="entry name" value="LON_PROTEOLYTIC"/>
    <property type="match status" value="1"/>
</dbReference>
<dbReference type="InterPro" id="IPR027503">
    <property type="entry name" value="Lonm_euk"/>
</dbReference>
<dbReference type="Proteomes" id="UP000838412">
    <property type="component" value="Chromosome 2"/>
</dbReference>
<dbReference type="SUPFAM" id="SSF54211">
    <property type="entry name" value="Ribosomal protein S5 domain 2-like"/>
    <property type="match status" value="1"/>
</dbReference>
<dbReference type="PANTHER" id="PTHR43718:SF2">
    <property type="entry name" value="LON PROTEASE HOMOLOG, MITOCHONDRIAL"/>
    <property type="match status" value="1"/>
</dbReference>
<evidence type="ECO:0000256" key="11">
    <source>
        <dbReference type="HAMAP-Rule" id="MF_03120"/>
    </source>
</evidence>
<evidence type="ECO:0000256" key="4">
    <source>
        <dbReference type="ARBA" id="ARBA00022801"/>
    </source>
</evidence>
<dbReference type="Gene3D" id="1.20.58.1480">
    <property type="match status" value="1"/>
</dbReference>
<feature type="compositionally biased region" description="Acidic residues" evidence="17">
    <location>
        <begin position="303"/>
        <end position="314"/>
    </location>
</feature>
<organism evidence="20 21">
    <name type="scientific">Branchiostoma lanceolatum</name>
    <name type="common">Common lancelet</name>
    <name type="synonym">Amphioxus lanceolatum</name>
    <dbReference type="NCBI Taxonomy" id="7740"/>
    <lineage>
        <taxon>Eukaryota</taxon>
        <taxon>Metazoa</taxon>
        <taxon>Chordata</taxon>
        <taxon>Cephalochordata</taxon>
        <taxon>Leptocardii</taxon>
        <taxon>Amphioxiformes</taxon>
        <taxon>Branchiostomatidae</taxon>
        <taxon>Branchiostoma</taxon>
    </lineage>
</organism>
<dbReference type="EC" id="3.4.21.53" evidence="11"/>
<sequence>MAAFRMSLTFSSTTSKFSCLRLALRRSSSLSLRQGTAEQFGRHCVRNRCFSSAETPCLRPGTGLTSCGNVLSRNFDGRALSSAQLFHRTVLYRPEQYFLQNRPFSGLGGGQDDGNSSSSSSGSDGGEEGEGDGLSGGEGGGPADQPTMAYTPPPMSALTTMTVPEVFSNVPLVPVSRNPVFPRFIKIVEISNKPLMDLLRKKVRLAQPYIGVFLKKDDGNESEVITNLEEVYDIGTFAQIHEMQDLGERIRMIVMGHRRIKLLGQLALEQVEPADVETGEAPPGPSETVSHLESVLTSQETPPELDTEPLETEPPDQNLMVETENVTHDKFQMTTEVKALTAEVVKTIRDIIALNPLYRESVAQMIHAGQKVIDNPVYLSDLGAALTSAESFELQEVLEETNITKRLMQALALLKKEYELSKLQQRLGREVEEKVKTTHRKYMLQEQLKIIKKELGLEKDDKDAVAEKFKERLKELTVPSAVMEVIDEELNKLSFLDPHSSEFNVTRNYLDWLTSMPWGKYSEENLDLAQARAVLEEDHYGMDDVKNRILEFIAVSQLRGSVQGKILCFYGPPGVGKTSIARSIARALSREYFRFSVGGMTDVAEIKGHRRTYVGAMPGKVIQCLKKTKTENPLVLIDEVDKIGRGYQGDPSSALLELLDPEQNANFLDHYLDVSVDLSKVLFICTANVTDTIPEPLRDRMEMIDVSGYVAQEKLAIAEKYLVPKARLDAGVSEEKVSLDENAISALIKSYCRESGVRNLEKQIQKVFRKAAYKLVNGDAEHVTVMAENLQDYVGKPIFTSERMYANTPPGVVMGLAWTSLGGSTLYIETSLRMPRESEAKEGSLELTGQLGDVMQESGKIAYTFAKAFIGEKDPGNNFLAASHLHLHVPEGATPKDGPSAGCTIVTALLSLAVGKPIRQNVAMTGELSLTGKVLPVGGIKEKTIAEGLL</sequence>
<reference evidence="20" key="1">
    <citation type="submission" date="2022-01" db="EMBL/GenBank/DDBJ databases">
        <authorList>
            <person name="Braso-Vives M."/>
        </authorList>
    </citation>
    <scope>NUCLEOTIDE SEQUENCE</scope>
</reference>
<dbReference type="GO" id="GO:0043565">
    <property type="term" value="F:sequence-specific DNA binding"/>
    <property type="evidence" value="ECO:0007669"/>
    <property type="project" value="UniProtKB-UniRule"/>
</dbReference>
<comment type="subunit">
    <text evidence="11">Homohexamer or homoheptamer. Organized in a ring with a central cavity.</text>
</comment>
<dbReference type="Gene3D" id="1.20.5.5270">
    <property type="match status" value="1"/>
</dbReference>
<dbReference type="Gene3D" id="3.40.50.300">
    <property type="entry name" value="P-loop containing nucleotide triphosphate hydrolases"/>
    <property type="match status" value="1"/>
</dbReference>
<dbReference type="InterPro" id="IPR046336">
    <property type="entry name" value="Lon_prtase_N_sf"/>
</dbReference>
<keyword evidence="7" id="KW-0809">Transit peptide</keyword>
<dbReference type="Gene3D" id="2.30.130.40">
    <property type="entry name" value="LON domain-like"/>
    <property type="match status" value="1"/>
</dbReference>
<dbReference type="InterPro" id="IPR014721">
    <property type="entry name" value="Ribsml_uS5_D2-typ_fold_subgr"/>
</dbReference>
<dbReference type="SUPFAM" id="SSF52540">
    <property type="entry name" value="P-loop containing nucleoside triphosphate hydrolases"/>
    <property type="match status" value="1"/>
</dbReference>
<evidence type="ECO:0000313" key="21">
    <source>
        <dbReference type="Proteomes" id="UP000838412"/>
    </source>
</evidence>
<comment type="function">
    <text evidence="11">ATP-dependent serine protease that mediates the selective degradation of misfolded, unassembled or oxidatively damaged polypeptides as well as certain short-lived regulatory proteins in the mitochondrial matrix. May also have a chaperone function in the assembly of inner membrane protein complexes. Participates in the regulation of mitochondrial gene expression and in the maintenance of the integrity of the mitochondrial genome. Binds to mitochondrial DNA in a site-specific manner.</text>
</comment>
<evidence type="ECO:0000256" key="3">
    <source>
        <dbReference type="ARBA" id="ARBA00022741"/>
    </source>
</evidence>
<dbReference type="GO" id="GO:0070407">
    <property type="term" value="P:oxidation-dependent protein catabolic process"/>
    <property type="evidence" value="ECO:0007669"/>
    <property type="project" value="UniProtKB-UniRule"/>
</dbReference>
<dbReference type="PROSITE" id="PS51787">
    <property type="entry name" value="LON_N"/>
    <property type="match status" value="1"/>
</dbReference>
<dbReference type="OrthoDB" id="2411602at2759"/>
<evidence type="ECO:0000259" key="18">
    <source>
        <dbReference type="PROSITE" id="PS51786"/>
    </source>
</evidence>
<dbReference type="PRINTS" id="PR00830">
    <property type="entry name" value="ENDOLAPTASE"/>
</dbReference>
<dbReference type="CDD" id="cd19500">
    <property type="entry name" value="RecA-like_Lon"/>
    <property type="match status" value="1"/>
</dbReference>
<comment type="subcellular location">
    <subcellularLocation>
        <location evidence="1 11">Mitochondrion matrix</location>
    </subcellularLocation>
</comment>
<keyword evidence="4 11" id="KW-0378">Hydrolase</keyword>
<feature type="region of interest" description="Disordered" evidence="17">
    <location>
        <begin position="103"/>
        <end position="156"/>
    </location>
</feature>
<evidence type="ECO:0000256" key="5">
    <source>
        <dbReference type="ARBA" id="ARBA00022825"/>
    </source>
</evidence>
<dbReference type="FunFam" id="1.20.58.1480:FF:000002">
    <property type="entry name" value="Lon protease homolog, mitochondrial"/>
    <property type="match status" value="1"/>
</dbReference>
<dbReference type="Gene3D" id="3.30.230.10">
    <property type="match status" value="1"/>
</dbReference>
<dbReference type="FunFam" id="2.30.130.40:FF:000004">
    <property type="entry name" value="Lon protease homolog, mitochondrial"/>
    <property type="match status" value="1"/>
</dbReference>
<evidence type="ECO:0000256" key="16">
    <source>
        <dbReference type="RuleBase" id="RU000591"/>
    </source>
</evidence>
<comment type="catalytic activity">
    <reaction evidence="10 11">
        <text>Hydrolysis of proteins in presence of ATP.</text>
        <dbReference type="EC" id="3.4.21.53"/>
    </reaction>
</comment>
<dbReference type="InterPro" id="IPR003111">
    <property type="entry name" value="Lon_prtase_N"/>
</dbReference>
<evidence type="ECO:0000313" key="20">
    <source>
        <dbReference type="EMBL" id="CAH1252788.1"/>
    </source>
</evidence>
<dbReference type="InterPro" id="IPR020568">
    <property type="entry name" value="Ribosomal_Su5_D2-typ_SF"/>
</dbReference>
<evidence type="ECO:0000256" key="10">
    <source>
        <dbReference type="ARBA" id="ARBA00050665"/>
    </source>
</evidence>
<feature type="active site" evidence="11 13">
    <location>
        <position position="943"/>
    </location>
</feature>
<dbReference type="InterPro" id="IPR015947">
    <property type="entry name" value="PUA-like_sf"/>
</dbReference>
<keyword evidence="6 11" id="KW-0067">ATP-binding</keyword>
<dbReference type="InterPro" id="IPR004815">
    <property type="entry name" value="Lon_bac/euk-typ"/>
</dbReference>
<dbReference type="HAMAP" id="MF_03120">
    <property type="entry name" value="lonm_euk"/>
    <property type="match status" value="1"/>
</dbReference>
<dbReference type="PIRSF" id="PIRSF001174">
    <property type="entry name" value="Lon_proteas"/>
    <property type="match status" value="1"/>
</dbReference>
<keyword evidence="21" id="KW-1185">Reference proteome</keyword>
<dbReference type="SMART" id="SM00382">
    <property type="entry name" value="AAA"/>
    <property type="match status" value="1"/>
</dbReference>
<evidence type="ECO:0000259" key="19">
    <source>
        <dbReference type="PROSITE" id="PS51787"/>
    </source>
</evidence>
<evidence type="ECO:0000256" key="1">
    <source>
        <dbReference type="ARBA" id="ARBA00004305"/>
    </source>
</evidence>
<dbReference type="InterPro" id="IPR027417">
    <property type="entry name" value="P-loop_NTPase"/>
</dbReference>